<keyword evidence="1 2" id="KW-0808">Transferase</keyword>
<evidence type="ECO:0000256" key="1">
    <source>
        <dbReference type="ARBA" id="ARBA00022679"/>
    </source>
</evidence>
<dbReference type="GO" id="GO:0016740">
    <property type="term" value="F:transferase activity"/>
    <property type="evidence" value="ECO:0007669"/>
    <property type="project" value="UniProtKB-KW"/>
</dbReference>
<evidence type="ECO:0000313" key="3">
    <source>
        <dbReference type="Proteomes" id="UP001596109"/>
    </source>
</evidence>
<dbReference type="Gene3D" id="3.40.50.10540">
    <property type="entry name" value="Crotonobetainyl-coa:carnitine coa-transferase, domain 1"/>
    <property type="match status" value="1"/>
</dbReference>
<dbReference type="PANTHER" id="PTHR48207">
    <property type="entry name" value="SUCCINATE--HYDROXYMETHYLGLUTARATE COA-TRANSFERASE"/>
    <property type="match status" value="1"/>
</dbReference>
<keyword evidence="3" id="KW-1185">Reference proteome</keyword>
<dbReference type="PANTHER" id="PTHR48207:SF3">
    <property type="entry name" value="SUCCINATE--HYDROXYMETHYLGLUTARATE COA-TRANSFERASE"/>
    <property type="match status" value="1"/>
</dbReference>
<sequence>MFPLEGIRIIDLTTLLPGPFATRIFAELGAEVIKIEKPIEGDPARHMIPGLFEAVGHGKQSVELDLEDVADKEILRDLIKVSDVLIEGFRPGVMKKLGFGKKDVQLLNSSMIYCSISGYGQDGPYSLLPGHDVNYLAVSGVLSISGDPKGGPEAAGGIQIADLASSLYATVSILAALLQRVKNKDSVYIDVSMTESALALMIPRIAEYYSRDGPSKDEFMGRGAYGVFKTKDNESIAVACVEEKFWEKFCETIGMKEFLMDGMFSSWIKRIENAEIINDRIASLLAKKTLAEWKTLFANEDLPISPVNTINELLNDPHLKYRKSIMKKGEKVMIAYPAKFENIAMKIVDSAPQLGEHNHLFK</sequence>
<reference evidence="3" key="1">
    <citation type="journal article" date="2019" name="Int. J. Syst. Evol. Microbiol.">
        <title>The Global Catalogue of Microorganisms (GCM) 10K type strain sequencing project: providing services to taxonomists for standard genome sequencing and annotation.</title>
        <authorList>
            <consortium name="The Broad Institute Genomics Platform"/>
            <consortium name="The Broad Institute Genome Sequencing Center for Infectious Disease"/>
            <person name="Wu L."/>
            <person name="Ma J."/>
        </authorList>
    </citation>
    <scope>NUCLEOTIDE SEQUENCE [LARGE SCALE GENOMIC DNA]</scope>
    <source>
        <strain evidence="3">CGMCC 4.1434</strain>
    </source>
</reference>
<name>A0ABW0TH42_9BACL</name>
<dbReference type="Pfam" id="PF02515">
    <property type="entry name" value="CoA_transf_3"/>
    <property type="match status" value="1"/>
</dbReference>
<dbReference type="Gene3D" id="3.30.1540.10">
    <property type="entry name" value="formyl-coa transferase, domain 3"/>
    <property type="match status" value="1"/>
</dbReference>
<dbReference type="Proteomes" id="UP001596109">
    <property type="component" value="Unassembled WGS sequence"/>
</dbReference>
<evidence type="ECO:0000313" key="2">
    <source>
        <dbReference type="EMBL" id="MFC5587750.1"/>
    </source>
</evidence>
<dbReference type="InterPro" id="IPR023606">
    <property type="entry name" value="CoA-Trfase_III_dom_1_sf"/>
</dbReference>
<proteinExistence type="predicted"/>
<dbReference type="InterPro" id="IPR003673">
    <property type="entry name" value="CoA-Trfase_fam_III"/>
</dbReference>
<dbReference type="InterPro" id="IPR050483">
    <property type="entry name" value="CoA-transferase_III_domain"/>
</dbReference>
<accession>A0ABW0TH42</accession>
<dbReference type="InterPro" id="IPR044855">
    <property type="entry name" value="CoA-Trfase_III_dom3_sf"/>
</dbReference>
<protein>
    <submittedName>
        <fullName evidence="2">CaiB/BaiF CoA transferase family protein</fullName>
    </submittedName>
</protein>
<gene>
    <name evidence="2" type="ORF">ACFPRA_02350</name>
</gene>
<dbReference type="SUPFAM" id="SSF89796">
    <property type="entry name" value="CoA-transferase family III (CaiB/BaiF)"/>
    <property type="match status" value="1"/>
</dbReference>
<comment type="caution">
    <text evidence="2">The sequence shown here is derived from an EMBL/GenBank/DDBJ whole genome shotgun (WGS) entry which is preliminary data.</text>
</comment>
<dbReference type="EMBL" id="JBHSNO010000001">
    <property type="protein sequence ID" value="MFC5587750.1"/>
    <property type="molecule type" value="Genomic_DNA"/>
</dbReference>
<dbReference type="RefSeq" id="WP_381430170.1">
    <property type="nucleotide sequence ID" value="NZ_JBHSNO010000001.1"/>
</dbReference>
<organism evidence="2 3">
    <name type="scientific">Sporosarcina soli</name>
    <dbReference type="NCBI Taxonomy" id="334736"/>
    <lineage>
        <taxon>Bacteria</taxon>
        <taxon>Bacillati</taxon>
        <taxon>Bacillota</taxon>
        <taxon>Bacilli</taxon>
        <taxon>Bacillales</taxon>
        <taxon>Caryophanaceae</taxon>
        <taxon>Sporosarcina</taxon>
    </lineage>
</organism>